<organism evidence="3 4">
    <name type="scientific">Paragemmobacter kunshanensis</name>
    <dbReference type="NCBI Taxonomy" id="2583234"/>
    <lineage>
        <taxon>Bacteria</taxon>
        <taxon>Pseudomonadati</taxon>
        <taxon>Pseudomonadota</taxon>
        <taxon>Alphaproteobacteria</taxon>
        <taxon>Rhodobacterales</taxon>
        <taxon>Paracoccaceae</taxon>
        <taxon>Paragemmobacter</taxon>
    </lineage>
</organism>
<comment type="caution">
    <text evidence="3">The sequence shown here is derived from an EMBL/GenBank/DDBJ whole genome shotgun (WGS) entry which is preliminary data.</text>
</comment>
<dbReference type="AlphaFoldDB" id="A0A6M1TPU3"/>
<dbReference type="CDD" id="cd03801">
    <property type="entry name" value="GT4_PimA-like"/>
    <property type="match status" value="1"/>
</dbReference>
<feature type="domain" description="Glycosyltransferase subfamily 4-like N-terminal" evidence="2">
    <location>
        <begin position="97"/>
        <end position="207"/>
    </location>
</feature>
<evidence type="ECO:0000259" key="2">
    <source>
        <dbReference type="Pfam" id="PF13439"/>
    </source>
</evidence>
<proteinExistence type="predicted"/>
<feature type="domain" description="Glycosyl transferase family 1" evidence="1">
    <location>
        <begin position="219"/>
        <end position="373"/>
    </location>
</feature>
<name>A0A6M1TPU3_9RHOB</name>
<keyword evidence="3" id="KW-0808">Transferase</keyword>
<evidence type="ECO:0000259" key="1">
    <source>
        <dbReference type="Pfam" id="PF00534"/>
    </source>
</evidence>
<protein>
    <submittedName>
        <fullName evidence="3">Glycosyltransferase family 4 protein</fullName>
    </submittedName>
</protein>
<dbReference type="InterPro" id="IPR001296">
    <property type="entry name" value="Glyco_trans_1"/>
</dbReference>
<dbReference type="GO" id="GO:0016757">
    <property type="term" value="F:glycosyltransferase activity"/>
    <property type="evidence" value="ECO:0007669"/>
    <property type="project" value="InterPro"/>
</dbReference>
<keyword evidence="4" id="KW-1185">Reference proteome</keyword>
<dbReference type="InterPro" id="IPR050194">
    <property type="entry name" value="Glycosyltransferase_grp1"/>
</dbReference>
<dbReference type="PANTHER" id="PTHR45947">
    <property type="entry name" value="SULFOQUINOVOSYL TRANSFERASE SQD2"/>
    <property type="match status" value="1"/>
</dbReference>
<dbReference type="Proteomes" id="UP000474758">
    <property type="component" value="Unassembled WGS sequence"/>
</dbReference>
<dbReference type="Gene3D" id="3.40.50.2000">
    <property type="entry name" value="Glycogen Phosphorylase B"/>
    <property type="match status" value="2"/>
</dbReference>
<reference evidence="3 4" key="1">
    <citation type="submission" date="2020-02" db="EMBL/GenBank/DDBJ databases">
        <title>Rhodobacter translucens sp. nov., a novel bacterium isolated from activated sludge.</title>
        <authorList>
            <person name="Liu J."/>
        </authorList>
    </citation>
    <scope>NUCLEOTIDE SEQUENCE [LARGE SCALE GENOMIC DNA]</scope>
    <source>
        <strain evidence="3 4">HX-7-19</strain>
    </source>
</reference>
<dbReference type="SUPFAM" id="SSF53756">
    <property type="entry name" value="UDP-Glycosyltransferase/glycogen phosphorylase"/>
    <property type="match status" value="1"/>
</dbReference>
<dbReference type="InterPro" id="IPR028098">
    <property type="entry name" value="Glyco_trans_4-like_N"/>
</dbReference>
<dbReference type="Pfam" id="PF00534">
    <property type="entry name" value="Glycos_transf_1"/>
    <property type="match status" value="1"/>
</dbReference>
<dbReference type="EMBL" id="JAALFE010000015">
    <property type="protein sequence ID" value="NGQ92229.1"/>
    <property type="molecule type" value="Genomic_DNA"/>
</dbReference>
<sequence>MKVAYLVNQYPKVSHTFIRREILALERMGVTVRRFAIRGWDAEVVDPLDQEERTKTRFVLKDGLGGLAKAVLRTFLRQPGAAFRALKAALAMSRRSVRPWPYHVIWFAHACQLRLWLEAEGVTHLHAHFGTNSADVAHLLHLLGGPGYSFTVHGADESDNARALSFPRKTAAARFVVTVSSYTRAQLMRVLPAADWPKLKVVHCGLDEGFFAKEPAPFPASPVLLCIGRLCAEKGHLTLLDAFARLGRPDVRLVFAGDGEFRDLIDTRIRALGLGAQVHVTGWIGSDEVRRLITEATVVVQPSLMEGLPVVLMEAMAQGRPVISTFVAGIPELVEAGRTGWLVPTGDVESLSKALVEALDCPVEKLAAMGRAGMVRARERHHVDTEAARLAALFVGGGAP</sequence>
<gene>
    <name evidence="3" type="ORF">G5V65_15130</name>
</gene>
<evidence type="ECO:0000313" key="4">
    <source>
        <dbReference type="Proteomes" id="UP000474758"/>
    </source>
</evidence>
<accession>A0A6M1TPU3</accession>
<evidence type="ECO:0000313" key="3">
    <source>
        <dbReference type="EMBL" id="NGQ92229.1"/>
    </source>
</evidence>
<dbReference type="Pfam" id="PF13439">
    <property type="entry name" value="Glyco_transf_4"/>
    <property type="match status" value="1"/>
</dbReference>
<dbReference type="PANTHER" id="PTHR45947:SF15">
    <property type="entry name" value="TEICHURONIC ACID BIOSYNTHESIS GLYCOSYLTRANSFERASE TUAC-RELATED"/>
    <property type="match status" value="1"/>
</dbReference>